<organism evidence="3 4">
    <name type="scientific">Malassezia vespertilionis</name>
    <dbReference type="NCBI Taxonomy" id="2020962"/>
    <lineage>
        <taxon>Eukaryota</taxon>
        <taxon>Fungi</taxon>
        <taxon>Dikarya</taxon>
        <taxon>Basidiomycota</taxon>
        <taxon>Ustilaginomycotina</taxon>
        <taxon>Malasseziomycetes</taxon>
        <taxon>Malasseziales</taxon>
        <taxon>Malasseziaceae</taxon>
        <taxon>Malassezia</taxon>
    </lineage>
</organism>
<dbReference type="SUPFAM" id="SSF51735">
    <property type="entry name" value="NAD(P)-binding Rossmann-fold domains"/>
    <property type="match status" value="1"/>
</dbReference>
<feature type="transmembrane region" description="Helical" evidence="1">
    <location>
        <begin position="548"/>
        <end position="567"/>
    </location>
</feature>
<dbReference type="GO" id="GO:0030125">
    <property type="term" value="C:clathrin vesicle coat"/>
    <property type="evidence" value="ECO:0007669"/>
    <property type="project" value="TreeGrafter"/>
</dbReference>
<dbReference type="Pfam" id="PF07933">
    <property type="entry name" value="DUF1681"/>
    <property type="match status" value="1"/>
</dbReference>
<dbReference type="STRING" id="2020962.A0A2N1JD95"/>
<dbReference type="CDD" id="cd13228">
    <property type="entry name" value="PHear_NECAP"/>
    <property type="match status" value="1"/>
</dbReference>
<keyword evidence="1" id="KW-1133">Transmembrane helix</keyword>
<dbReference type="Gene3D" id="2.30.29.30">
    <property type="entry name" value="Pleckstrin-homology domain (PH domain)/Phosphotyrosine-binding domain (PTB)"/>
    <property type="match status" value="1"/>
</dbReference>
<name>A0A2N1JD95_9BASI</name>
<dbReference type="PANTHER" id="PTHR12847:SF9">
    <property type="entry name" value="NECAP-LIKE PROTEIN CG9132"/>
    <property type="match status" value="1"/>
</dbReference>
<dbReference type="EMBL" id="KZ454989">
    <property type="protein sequence ID" value="PKI84507.1"/>
    <property type="molecule type" value="Genomic_DNA"/>
</dbReference>
<keyword evidence="1" id="KW-0812">Transmembrane</keyword>
<protein>
    <recommendedName>
        <fullName evidence="2">NECAP PHear domain-containing protein</fullName>
    </recommendedName>
</protein>
<gene>
    <name evidence="3" type="ORF">MVES_001724</name>
</gene>
<dbReference type="Proteomes" id="UP000232875">
    <property type="component" value="Unassembled WGS sequence"/>
</dbReference>
<keyword evidence="1" id="KW-0472">Membrane</keyword>
<reference evidence="3 4" key="1">
    <citation type="submission" date="2017-10" db="EMBL/GenBank/DDBJ databases">
        <title>A novel species of cold-tolerant Malassezia isolated from bats.</title>
        <authorList>
            <person name="Lorch J.M."/>
            <person name="Palmer J.M."/>
            <person name="Vanderwolf K.J."/>
            <person name="Schmidt K.Z."/>
            <person name="Verant M.L."/>
            <person name="Weller T.J."/>
            <person name="Blehert D.S."/>
        </authorList>
    </citation>
    <scope>NUCLEOTIDE SEQUENCE [LARGE SCALE GENOMIC DNA]</scope>
    <source>
        <strain evidence="3 4">NWHC:44797-103</strain>
    </source>
</reference>
<accession>A0A2N1JD95</accession>
<dbReference type="GO" id="GO:0006897">
    <property type="term" value="P:endocytosis"/>
    <property type="evidence" value="ECO:0007669"/>
    <property type="project" value="InterPro"/>
</dbReference>
<feature type="domain" description="NECAP PHear" evidence="2">
    <location>
        <begin position="3"/>
        <end position="137"/>
    </location>
</feature>
<evidence type="ECO:0000256" key="1">
    <source>
        <dbReference type="SAM" id="Phobius"/>
    </source>
</evidence>
<evidence type="ECO:0000313" key="3">
    <source>
        <dbReference type="EMBL" id="PKI84507.1"/>
    </source>
</evidence>
<evidence type="ECO:0000313" key="4">
    <source>
        <dbReference type="Proteomes" id="UP000232875"/>
    </source>
</evidence>
<dbReference type="InterPro" id="IPR012466">
    <property type="entry name" value="NECAP_PHear"/>
</dbReference>
<dbReference type="AlphaFoldDB" id="A0A2N1JD95"/>
<dbReference type="InterPro" id="IPR011993">
    <property type="entry name" value="PH-like_dom_sf"/>
</dbReference>
<proteinExistence type="predicted"/>
<dbReference type="Gene3D" id="3.40.50.720">
    <property type="entry name" value="NAD(P)-binding Rossmann-like Domain"/>
    <property type="match status" value="1"/>
</dbReference>
<evidence type="ECO:0000259" key="2">
    <source>
        <dbReference type="Pfam" id="PF07933"/>
    </source>
</evidence>
<sequence length="652" mass="71626">MDTSLFIARECYVYRVPPRTSAGGYRASEWGDVNKSLWKGSLRIVEFSERCEIQELFAAAPYDISGKAVEAVLDSSRYFVVRVESDQKQSAYIGIGAFDFNVALQDWTRGPKPSPHLPAGPRQDFCLPEGETLNVKLPALHSSGGATQSATRKGFVLPPPPPSGPLRARTAISRSIRAVEEAVLRWCKRNATYSILECLLHGSCFFWSDYFASFGWRDLAPVLFELLGNHVPAEYYGSLIIAAVTGALTPMGLVTMASLAHQGAHIIALVPAIQAPNVVQLIDLLRESTRSENIFAEECDMSDLISISAFAAQWSRGTQQQTSAPGTATGLPNVTAPGVKDREALFPHEIPKAHRLDTILFLPHDAVTYKVGARLRGSCNKTAHDANTSAECTYVMNVLAPFHLINSMLPSLLLMPPNRDVRIVSMISPWYAAGLPELDAVVQPIGESNTRPVYQPWTYWGSNTLHWIVLAKELQRRVNLLAEADTRPRTKLPGLEVEDTITVQGGTIGEQRAQPSHISSLLVCPGFERDSQLSVFFGTVLPFHAHRLHSLLLHLVWLLLFSFFWLFGKSASRGADAALWGATARLSAPLQRLGKANDDKLAPEHSEAQWGGLQPGQFPPIPAHLDTVQGASALWNATEERVKALLHARKLE</sequence>
<dbReference type="OrthoDB" id="191979at2759"/>
<dbReference type="InterPro" id="IPR036291">
    <property type="entry name" value="NAD(P)-bd_dom_sf"/>
</dbReference>
<dbReference type="PANTHER" id="PTHR12847">
    <property type="entry name" value="ATP-BINDING CASSETTE ABC TRANSPORTER-RELATED"/>
    <property type="match status" value="1"/>
</dbReference>
<dbReference type="SUPFAM" id="SSF50729">
    <property type="entry name" value="PH domain-like"/>
    <property type="match status" value="1"/>
</dbReference>
<keyword evidence="4" id="KW-1185">Reference proteome</keyword>